<keyword evidence="2 8" id="KW-0813">Transport</keyword>
<reference evidence="12 13" key="1">
    <citation type="submission" date="2020-02" db="EMBL/GenBank/DDBJ databases">
        <title>Draft genome sequence of two Spirosoma agri KCTC 52727 and Spirosoma terrae KCTC 52035.</title>
        <authorList>
            <person name="Rojas J."/>
            <person name="Ambika Manirajan B."/>
            <person name="Suarez C."/>
            <person name="Ratering S."/>
            <person name="Schnell S."/>
        </authorList>
    </citation>
    <scope>NUCLEOTIDE SEQUENCE [LARGE SCALE GENOMIC DNA]</scope>
    <source>
        <strain evidence="12 13">KCTC 52035</strain>
    </source>
</reference>
<dbReference type="Gene3D" id="3.55.50.30">
    <property type="match status" value="1"/>
</dbReference>
<dbReference type="InterPro" id="IPR039426">
    <property type="entry name" value="TonB-dep_rcpt-like"/>
</dbReference>
<evidence type="ECO:0000259" key="10">
    <source>
        <dbReference type="Pfam" id="PF00593"/>
    </source>
</evidence>
<proteinExistence type="inferred from homology"/>
<evidence type="ECO:0000256" key="9">
    <source>
        <dbReference type="RuleBase" id="RU003357"/>
    </source>
</evidence>
<evidence type="ECO:0000256" key="3">
    <source>
        <dbReference type="ARBA" id="ARBA00022452"/>
    </source>
</evidence>
<dbReference type="FunFam" id="2.170.130.10:FF:000008">
    <property type="entry name" value="SusC/RagA family TonB-linked outer membrane protein"/>
    <property type="match status" value="1"/>
</dbReference>
<dbReference type="SUPFAM" id="SSF49464">
    <property type="entry name" value="Carboxypeptidase regulatory domain-like"/>
    <property type="match status" value="1"/>
</dbReference>
<dbReference type="SUPFAM" id="SSF56935">
    <property type="entry name" value="Porins"/>
    <property type="match status" value="1"/>
</dbReference>
<evidence type="ECO:0000256" key="2">
    <source>
        <dbReference type="ARBA" id="ARBA00022448"/>
    </source>
</evidence>
<dbReference type="InterPro" id="IPR012910">
    <property type="entry name" value="Plug_dom"/>
</dbReference>
<dbReference type="InterPro" id="IPR023996">
    <property type="entry name" value="TonB-dep_OMP_SusC/RagA"/>
</dbReference>
<evidence type="ECO:0000256" key="4">
    <source>
        <dbReference type="ARBA" id="ARBA00022692"/>
    </source>
</evidence>
<evidence type="ECO:0000256" key="6">
    <source>
        <dbReference type="ARBA" id="ARBA00023136"/>
    </source>
</evidence>
<dbReference type="Pfam" id="PF13715">
    <property type="entry name" value="CarbopepD_reg_2"/>
    <property type="match status" value="1"/>
</dbReference>
<keyword evidence="4 8" id="KW-0812">Transmembrane</keyword>
<keyword evidence="3 8" id="KW-1134">Transmembrane beta strand</keyword>
<keyword evidence="12" id="KW-0675">Receptor</keyword>
<keyword evidence="6 8" id="KW-0472">Membrane</keyword>
<evidence type="ECO:0000256" key="8">
    <source>
        <dbReference type="PROSITE-ProRule" id="PRU01360"/>
    </source>
</evidence>
<protein>
    <submittedName>
        <fullName evidence="12">TonB-dependent receptor</fullName>
    </submittedName>
</protein>
<accession>A0A6L9LAR9</accession>
<dbReference type="Gene3D" id="2.40.170.20">
    <property type="entry name" value="TonB-dependent receptor, beta-barrel domain"/>
    <property type="match status" value="1"/>
</dbReference>
<feature type="domain" description="TonB-dependent receptor-like beta-barrel" evidence="10">
    <location>
        <begin position="545"/>
        <end position="1071"/>
    </location>
</feature>
<sequence>MKITGLQLVLAVFSASLTLAYDGLSQDLLNRPVSVQFDRQDLKVVLRRLEKAANVKFTYVPQVIEAESKVSLRANNDRLEVVLDQLLKPLHISYQISGNYIVLRKEIVRDNKTSAVFEPIRTDDITITGRITDEKGGVLPGVSVLLKGTQRGTVSDGNGTYRLAVPDQSAVLVFSFVGYLSQELSVGNRTSVDVQLAPDNKSLEEVVVVGYGTVKKSDLTGSVSKVGETDIKATPIVALDRAMQGRVAGVHVTTNSAQPGGTTTVRIRGTGSVNAGNEPLYVIDGYPTGNLNSINPNDIESIEILKDASATAIYGSRGSNGVVIVTTKRGKDGQSSVNFETYYGVQSVRRKIPLMNAREYAEFINDARINGGSTPYFDGSAPDRPLPSSLGVGTDWQNEVFREAPIQNYQLSFTGGESKTKYAISGSYYDQQGIIKNSYFKRFTLRANLDREVKSWLKVGLSMQGAYTKANAARTETEGGIASGVTTSAINYAPVFPIYNSAGGYYLDQGSLNGNLVDNPVGLVNEITDQNLTARILGNVFADIKLAEGLTFRTSWGSDIVNTKSNYYATRLVRLGATSNGNASVGSGFSLNWLNENTLTYARTISPRHSLNALIGYTTQGYHNEGLTANAINFTDDYAQFNNLGAGATLQTPSSSASDWALVSYLARLNYNYDSRFLLTLTARRDGSSRFGTNNKYGFFPSGALAWRIINEKFMQNQKLITDLKFRTSYGLGGNQAIGDYQYLSGLVVSTSVLGGGSPVLRTGWTPSAISNLDLRWEKSAQFDIGVDVGLLNNRIQVAADYYVKTTSDLLFQVNIPQTTGYSSALRNIGKVENRGFELSISTVNVDKKDFRWNTEFSVAVNKNKILTLDGRPEFVTGNGVGHLQVTNPVLLRVGEALGNFYGRITEGIFQNQEEINNSAQKTAKPGDFKYRDLNGDGVINDNDRTIIGNGYPKLFGGLNNTVTYKGIELNVFFQGITGNQILNYLRFDLYNLNGNNNQAQEVVNRWTPTNPSNEIPRATLTGGQRILSSFQIEDGAYLRLKNLSLGYNLPATLLNKISIRNAKVYVAAQNYLTFTAYKGYDPEVSRFGTTSISQGMDYGGYPAAKTLLFGLNLTL</sequence>
<dbReference type="InterPro" id="IPR008969">
    <property type="entry name" value="CarboxyPept-like_regulatory"/>
</dbReference>
<dbReference type="GO" id="GO:0009279">
    <property type="term" value="C:cell outer membrane"/>
    <property type="evidence" value="ECO:0007669"/>
    <property type="project" value="UniProtKB-SubCell"/>
</dbReference>
<dbReference type="NCBIfam" id="TIGR04056">
    <property type="entry name" value="OMP_RagA_SusC"/>
    <property type="match status" value="1"/>
</dbReference>
<dbReference type="PROSITE" id="PS52016">
    <property type="entry name" value="TONB_DEPENDENT_REC_3"/>
    <property type="match status" value="1"/>
</dbReference>
<name>A0A6L9LAR9_9BACT</name>
<dbReference type="Gene3D" id="2.170.130.10">
    <property type="entry name" value="TonB-dependent receptor, plug domain"/>
    <property type="match status" value="1"/>
</dbReference>
<dbReference type="AlphaFoldDB" id="A0A6L9LAR9"/>
<dbReference type="InterPro" id="IPR000531">
    <property type="entry name" value="Beta-barrel_TonB"/>
</dbReference>
<keyword evidence="13" id="KW-1185">Reference proteome</keyword>
<comment type="similarity">
    <text evidence="8 9">Belongs to the TonB-dependent receptor family.</text>
</comment>
<evidence type="ECO:0000256" key="7">
    <source>
        <dbReference type="ARBA" id="ARBA00023237"/>
    </source>
</evidence>
<evidence type="ECO:0000259" key="11">
    <source>
        <dbReference type="Pfam" id="PF07715"/>
    </source>
</evidence>
<comment type="caution">
    <text evidence="12">The sequence shown here is derived from an EMBL/GenBank/DDBJ whole genome shotgun (WGS) entry which is preliminary data.</text>
</comment>
<dbReference type="InterPro" id="IPR037066">
    <property type="entry name" value="Plug_dom_sf"/>
</dbReference>
<feature type="domain" description="TonB-dependent receptor plug" evidence="11">
    <location>
        <begin position="216"/>
        <end position="322"/>
    </location>
</feature>
<dbReference type="Gene3D" id="2.60.40.1120">
    <property type="entry name" value="Carboxypeptidase-like, regulatory domain"/>
    <property type="match status" value="1"/>
</dbReference>
<organism evidence="12 13">
    <name type="scientific">Spirosoma terrae</name>
    <dbReference type="NCBI Taxonomy" id="1968276"/>
    <lineage>
        <taxon>Bacteria</taxon>
        <taxon>Pseudomonadati</taxon>
        <taxon>Bacteroidota</taxon>
        <taxon>Cytophagia</taxon>
        <taxon>Cytophagales</taxon>
        <taxon>Cytophagaceae</taxon>
        <taxon>Spirosoma</taxon>
    </lineage>
</organism>
<evidence type="ECO:0000313" key="12">
    <source>
        <dbReference type="EMBL" id="NDU96281.1"/>
    </source>
</evidence>
<keyword evidence="7 8" id="KW-0998">Cell outer membrane</keyword>
<dbReference type="Proteomes" id="UP000474175">
    <property type="component" value="Unassembled WGS sequence"/>
</dbReference>
<gene>
    <name evidence="12" type="ORF">GK108_15470</name>
</gene>
<dbReference type="InterPro" id="IPR023997">
    <property type="entry name" value="TonB-dep_OMP_SusC/RagA_CS"/>
</dbReference>
<evidence type="ECO:0000256" key="1">
    <source>
        <dbReference type="ARBA" id="ARBA00004571"/>
    </source>
</evidence>
<evidence type="ECO:0000313" key="13">
    <source>
        <dbReference type="Proteomes" id="UP000474175"/>
    </source>
</evidence>
<evidence type="ECO:0000256" key="5">
    <source>
        <dbReference type="ARBA" id="ARBA00023077"/>
    </source>
</evidence>
<dbReference type="Pfam" id="PF07715">
    <property type="entry name" value="Plug"/>
    <property type="match status" value="1"/>
</dbReference>
<comment type="subcellular location">
    <subcellularLocation>
        <location evidence="1 8">Cell outer membrane</location>
        <topology evidence="1 8">Multi-pass membrane protein</topology>
    </subcellularLocation>
</comment>
<dbReference type="Pfam" id="PF00593">
    <property type="entry name" value="TonB_dep_Rec_b-barrel"/>
    <property type="match status" value="1"/>
</dbReference>
<keyword evidence="5 9" id="KW-0798">TonB box</keyword>
<dbReference type="InterPro" id="IPR036942">
    <property type="entry name" value="Beta-barrel_TonB_sf"/>
</dbReference>
<dbReference type="NCBIfam" id="TIGR04057">
    <property type="entry name" value="SusC_RagA_signa"/>
    <property type="match status" value="1"/>
</dbReference>
<dbReference type="EMBL" id="JAAFZH010000006">
    <property type="protein sequence ID" value="NDU96281.1"/>
    <property type="molecule type" value="Genomic_DNA"/>
</dbReference>